<evidence type="ECO:0000313" key="2">
    <source>
        <dbReference type="EMBL" id="AYL94027.1"/>
    </source>
</evidence>
<protein>
    <submittedName>
        <fullName evidence="2">DUF4932 domain-containing protein</fullName>
    </submittedName>
</protein>
<accession>A0A494VH89</accession>
<proteinExistence type="predicted"/>
<dbReference type="EMBL" id="CP032869">
    <property type="protein sequence ID" value="AYL94027.1"/>
    <property type="molecule type" value="Genomic_DNA"/>
</dbReference>
<dbReference type="RefSeq" id="WP_119407746.1">
    <property type="nucleotide sequence ID" value="NZ_CP032869.1"/>
</dbReference>
<organism evidence="2 3">
    <name type="scientific">Mucilaginibacter celer</name>
    <dbReference type="NCBI Taxonomy" id="2305508"/>
    <lineage>
        <taxon>Bacteria</taxon>
        <taxon>Pseudomonadati</taxon>
        <taxon>Bacteroidota</taxon>
        <taxon>Sphingobacteriia</taxon>
        <taxon>Sphingobacteriales</taxon>
        <taxon>Sphingobacteriaceae</taxon>
        <taxon>Mucilaginibacter</taxon>
    </lineage>
</organism>
<name>A0A494VH89_9SPHI</name>
<dbReference type="OrthoDB" id="6395228at2"/>
<dbReference type="KEGG" id="muh:HYN43_001390"/>
<dbReference type="Proteomes" id="UP000270046">
    <property type="component" value="Chromosome"/>
</dbReference>
<gene>
    <name evidence="2" type="ORF">HYN43_001390</name>
</gene>
<keyword evidence="3" id="KW-1185">Reference proteome</keyword>
<feature type="signal peptide" evidence="1">
    <location>
        <begin position="1"/>
        <end position="18"/>
    </location>
</feature>
<dbReference type="AlphaFoldDB" id="A0A494VH89"/>
<sequence length="477" mass="55740">MRLLFTSLFLFLFTTVFGQTLTETYPKTLFCPDDTVRFAISGFPGSDPYCVSTNKTSPGNDAAPGSYFTLYYGKDSVRFYYHNKLPYAQIIFVNLQSPKGKSTLRLHFNDLFSYFPKAYRTKNLNNVQFDIPEPYELANIIWTLSPAGQKATDLNKTGDYYNRVVDWFKPYMNHPIFKALAFPDSLYSNKYYEFRENSFAFNFQDTTSGSSNAKLLFNGPYYYVFGDELADSSLFGKLKPLIEDFAVKSNFRKFYKQNLPYYRQQLARQKELLPVKQMWAWMENEFPKRKYQSYRVVSSPLIGGSHSTQRYSTFDYDKKKPFGESVMFICGTDRYDNDKTLTEKQREGLMTGIVFTEIDHNYVNPATSQYAKQIDSIFSKRQIWAKAGNSSDFYGSPISVFNEYMTHAAFCLYIADSYDKPVADFVIAKRESLMVDRRNFVRFKEFDQELLHLHRENKNLKTVELYPMIVAWCKTQQ</sequence>
<evidence type="ECO:0000256" key="1">
    <source>
        <dbReference type="SAM" id="SignalP"/>
    </source>
</evidence>
<keyword evidence="1" id="KW-0732">Signal</keyword>
<evidence type="ECO:0000313" key="3">
    <source>
        <dbReference type="Proteomes" id="UP000270046"/>
    </source>
</evidence>
<reference evidence="2 3" key="1">
    <citation type="submission" date="2018-10" db="EMBL/GenBank/DDBJ databases">
        <title>Genome sequencing of Mucilaginibacter sp. HYN0043.</title>
        <authorList>
            <person name="Kim M."/>
            <person name="Yi H."/>
        </authorList>
    </citation>
    <scope>NUCLEOTIDE SEQUENCE [LARGE SCALE GENOMIC DNA]</scope>
    <source>
        <strain evidence="2 3">HYN0043</strain>
    </source>
</reference>
<feature type="chain" id="PRO_5019820924" evidence="1">
    <location>
        <begin position="19"/>
        <end position="477"/>
    </location>
</feature>